<dbReference type="InterPro" id="IPR045339">
    <property type="entry name" value="DUF6534"/>
</dbReference>
<feature type="transmembrane region" description="Helical" evidence="1">
    <location>
        <begin position="135"/>
        <end position="159"/>
    </location>
</feature>
<dbReference type="EMBL" id="JANKHO010000308">
    <property type="protein sequence ID" value="KAJ3511727.1"/>
    <property type="molecule type" value="Genomic_DNA"/>
</dbReference>
<name>A0A9W8K327_9AGAR</name>
<dbReference type="AlphaFoldDB" id="A0A9W8K327"/>
<feature type="transmembrane region" description="Helical" evidence="1">
    <location>
        <begin position="98"/>
        <end position="119"/>
    </location>
</feature>
<feature type="domain" description="DUF6534" evidence="2">
    <location>
        <begin position="145"/>
        <end position="230"/>
    </location>
</feature>
<evidence type="ECO:0000256" key="1">
    <source>
        <dbReference type="SAM" id="Phobius"/>
    </source>
</evidence>
<dbReference type="PANTHER" id="PTHR40465">
    <property type="entry name" value="CHROMOSOME 1, WHOLE GENOME SHOTGUN SEQUENCE"/>
    <property type="match status" value="1"/>
</dbReference>
<keyword evidence="1" id="KW-0812">Transmembrane</keyword>
<feature type="transmembrane region" description="Helical" evidence="1">
    <location>
        <begin position="205"/>
        <end position="223"/>
    </location>
</feature>
<feature type="transmembrane region" description="Helical" evidence="1">
    <location>
        <begin position="12"/>
        <end position="32"/>
    </location>
</feature>
<feature type="transmembrane region" description="Helical" evidence="1">
    <location>
        <begin position="52"/>
        <end position="71"/>
    </location>
</feature>
<evidence type="ECO:0000313" key="3">
    <source>
        <dbReference type="EMBL" id="KAJ3511727.1"/>
    </source>
</evidence>
<comment type="caution">
    <text evidence="3">The sequence shown here is derived from an EMBL/GenBank/DDBJ whole genome shotgun (WGS) entry which is preliminary data.</text>
</comment>
<sequence length="328" mass="36678">MSFYLLQQVGILAALDTFHLGLTVHAVYHYVITEFGNLAAQQFVVWSFKLQIAVNVVIVLMVQSLYTLRVWKRKPSYDAWMETPTQIVPSVGRHHSKLWPILVMAFVGAGYIIGIYLAVETYRLNTFADLKGMTWVVYASFSSATSVDIAIATAIVYYLRAARTSFSGTNNRLISIMRYVLISGFLTSACSLTALITYAAMPNTLVFLGVEFLLTKLYINSYVAMLNARTTVRDTESSSANISVSKILNLRTGDRQPTDSTHVMVNHDDKIDQDAIHLTPTEYRGKMDHDFTGDLKGRTTTGTSPSPNLGITVHRSEQRYYDSERTPA</sequence>
<keyword evidence="1" id="KW-0472">Membrane</keyword>
<proteinExistence type="predicted"/>
<accession>A0A9W8K327</accession>
<dbReference type="Proteomes" id="UP001148786">
    <property type="component" value="Unassembled WGS sequence"/>
</dbReference>
<feature type="transmembrane region" description="Helical" evidence="1">
    <location>
        <begin position="179"/>
        <end position="199"/>
    </location>
</feature>
<organism evidence="3 4">
    <name type="scientific">Agrocybe chaxingu</name>
    <dbReference type="NCBI Taxonomy" id="84603"/>
    <lineage>
        <taxon>Eukaryota</taxon>
        <taxon>Fungi</taxon>
        <taxon>Dikarya</taxon>
        <taxon>Basidiomycota</taxon>
        <taxon>Agaricomycotina</taxon>
        <taxon>Agaricomycetes</taxon>
        <taxon>Agaricomycetidae</taxon>
        <taxon>Agaricales</taxon>
        <taxon>Agaricineae</taxon>
        <taxon>Strophariaceae</taxon>
        <taxon>Agrocybe</taxon>
    </lineage>
</organism>
<protein>
    <recommendedName>
        <fullName evidence="2">DUF6534 domain-containing protein</fullName>
    </recommendedName>
</protein>
<dbReference type="OrthoDB" id="3270417at2759"/>
<keyword evidence="4" id="KW-1185">Reference proteome</keyword>
<dbReference type="PANTHER" id="PTHR40465:SF1">
    <property type="entry name" value="DUF6534 DOMAIN-CONTAINING PROTEIN"/>
    <property type="match status" value="1"/>
</dbReference>
<evidence type="ECO:0000259" key="2">
    <source>
        <dbReference type="Pfam" id="PF20152"/>
    </source>
</evidence>
<keyword evidence="1" id="KW-1133">Transmembrane helix</keyword>
<reference evidence="3" key="1">
    <citation type="submission" date="2022-07" db="EMBL/GenBank/DDBJ databases">
        <title>Genome Sequence of Agrocybe chaxingu.</title>
        <authorList>
            <person name="Buettner E."/>
        </authorList>
    </citation>
    <scope>NUCLEOTIDE SEQUENCE</scope>
    <source>
        <strain evidence="3">MP-N11</strain>
    </source>
</reference>
<dbReference type="Pfam" id="PF20152">
    <property type="entry name" value="DUF6534"/>
    <property type="match status" value="1"/>
</dbReference>
<evidence type="ECO:0000313" key="4">
    <source>
        <dbReference type="Proteomes" id="UP001148786"/>
    </source>
</evidence>
<gene>
    <name evidence="3" type="ORF">NLJ89_g3926</name>
</gene>